<feature type="transmembrane region" description="Helical" evidence="2">
    <location>
        <begin position="12"/>
        <end position="32"/>
    </location>
</feature>
<keyword evidence="2" id="KW-1133">Transmembrane helix</keyword>
<accession>A0ABU2F689</accession>
<feature type="compositionally biased region" description="Basic and acidic residues" evidence="1">
    <location>
        <begin position="62"/>
        <end position="74"/>
    </location>
</feature>
<feature type="compositionally biased region" description="Polar residues" evidence="1">
    <location>
        <begin position="46"/>
        <end position="61"/>
    </location>
</feature>
<reference evidence="3 4" key="1">
    <citation type="submission" date="2022-06" db="EMBL/GenBank/DDBJ databases">
        <title>Haloarcula sp. a new haloarchaeum isolate from saline soil.</title>
        <authorList>
            <person name="Strakova D."/>
            <person name="Galisteo C."/>
            <person name="Sanchez-Porro C."/>
            <person name="Ventosa A."/>
        </authorList>
    </citation>
    <scope>NUCLEOTIDE SEQUENCE [LARGE SCALE GENOMIC DNA]</scope>
    <source>
        <strain evidence="3 4">JCM 15760</strain>
    </source>
</reference>
<proteinExistence type="predicted"/>
<dbReference type="RefSeq" id="WP_049943810.1">
    <property type="nucleotide sequence ID" value="NZ_BAABDY010000002.1"/>
</dbReference>
<evidence type="ECO:0000313" key="4">
    <source>
        <dbReference type="Proteomes" id="UP001248536"/>
    </source>
</evidence>
<feature type="region of interest" description="Disordered" evidence="1">
    <location>
        <begin position="40"/>
        <end position="90"/>
    </location>
</feature>
<gene>
    <name evidence="3" type="ORF">NC662_17610</name>
</gene>
<keyword evidence="2" id="KW-0812">Transmembrane</keyword>
<keyword evidence="4" id="KW-1185">Reference proteome</keyword>
<organism evidence="3 4">
    <name type="scientific">Haloarcula argentinensis</name>
    <dbReference type="NCBI Taxonomy" id="43776"/>
    <lineage>
        <taxon>Archaea</taxon>
        <taxon>Methanobacteriati</taxon>
        <taxon>Methanobacteriota</taxon>
        <taxon>Stenosarchaea group</taxon>
        <taxon>Halobacteria</taxon>
        <taxon>Halobacteriales</taxon>
        <taxon>Haloarculaceae</taxon>
        <taxon>Haloarcula</taxon>
    </lineage>
</organism>
<name>A0ABU2F689_HALAR</name>
<protein>
    <submittedName>
        <fullName evidence="3">Chitin-binding protein</fullName>
    </submittedName>
</protein>
<dbReference type="Gene3D" id="2.160.20.10">
    <property type="entry name" value="Single-stranded right-handed beta-helix, Pectin lyase-like"/>
    <property type="match status" value="1"/>
</dbReference>
<dbReference type="InterPro" id="IPR012334">
    <property type="entry name" value="Pectin_lyas_fold"/>
</dbReference>
<feature type="region of interest" description="Disordered" evidence="1">
    <location>
        <begin position="479"/>
        <end position="503"/>
    </location>
</feature>
<comment type="caution">
    <text evidence="3">The sequence shown here is derived from an EMBL/GenBank/DDBJ whole genome shotgun (WGS) entry which is preliminary data.</text>
</comment>
<dbReference type="EMBL" id="JAMQCP010000003">
    <property type="protein sequence ID" value="MDS0255535.1"/>
    <property type="molecule type" value="Genomic_DNA"/>
</dbReference>
<evidence type="ECO:0000256" key="1">
    <source>
        <dbReference type="SAM" id="MobiDB-lite"/>
    </source>
</evidence>
<dbReference type="SUPFAM" id="SSF51126">
    <property type="entry name" value="Pectin lyase-like"/>
    <property type="match status" value="1"/>
</dbReference>
<keyword evidence="2" id="KW-0472">Membrane</keyword>
<sequence length="503" mass="53651">MTAGSGVLSRRKLIALAGGIVAGVSGVLYGWLPGVDTGGGDLPNGTAGSTEASVRPTATSTEHTEESKMPRDAESISDYGSEPNPNDPSLAAARRNLDAILAAAEAAGKGGAIYVPEGEYYFGSEDSGFSPYVEFGKTGPPGVSIIGAGADKSTLAITRHASADTRPNQSAFIWYDGYEHGSVEVKDIKLDGNYENVTGLAENGGGSWGLQMSMAGDFHLERAWIRGWHLAGVRGRAVLRSVRNCTFQDNGIGRHNETNGRSNSHHISVRPQAGDELIIENSCFLDCAGNAVNIRFGDGVTKMHNCYVRGTGSGLCKMSAGKAVELKNIYHRANTPSLERKVDERDIGPDFHGRFFINNLGNRGTTPTTVIMENVLSRDMADYAFQAQSKIGSGPMNVIWNGDMIEIYNTNRARDDAVIRDHGEGRFSDIDISRLSVHNSNAKVFMLDDSQGVIETFSYSNTDGLGDAGNVSINVSDLSREQSRPTVPTIGEVGVGPLDPGKD</sequence>
<evidence type="ECO:0000256" key="2">
    <source>
        <dbReference type="SAM" id="Phobius"/>
    </source>
</evidence>
<dbReference type="Proteomes" id="UP001248536">
    <property type="component" value="Unassembled WGS sequence"/>
</dbReference>
<dbReference type="InterPro" id="IPR011050">
    <property type="entry name" value="Pectin_lyase_fold/virulence"/>
</dbReference>
<evidence type="ECO:0000313" key="3">
    <source>
        <dbReference type="EMBL" id="MDS0255535.1"/>
    </source>
</evidence>